<organism evidence="1">
    <name type="scientific">marine sediment metagenome</name>
    <dbReference type="NCBI Taxonomy" id="412755"/>
    <lineage>
        <taxon>unclassified sequences</taxon>
        <taxon>metagenomes</taxon>
        <taxon>ecological metagenomes</taxon>
    </lineage>
</organism>
<proteinExistence type="predicted"/>
<dbReference type="AlphaFoldDB" id="A0A0F9FX51"/>
<name>A0A0F9FX51_9ZZZZ</name>
<dbReference type="EMBL" id="LAZR01028655">
    <property type="protein sequence ID" value="KKL61935.1"/>
    <property type="molecule type" value="Genomic_DNA"/>
</dbReference>
<accession>A0A0F9FX51</accession>
<reference evidence="1" key="1">
    <citation type="journal article" date="2015" name="Nature">
        <title>Complex archaea that bridge the gap between prokaryotes and eukaryotes.</title>
        <authorList>
            <person name="Spang A."/>
            <person name="Saw J.H."/>
            <person name="Jorgensen S.L."/>
            <person name="Zaremba-Niedzwiedzka K."/>
            <person name="Martijn J."/>
            <person name="Lind A.E."/>
            <person name="van Eijk R."/>
            <person name="Schleper C."/>
            <person name="Guy L."/>
            <person name="Ettema T.J."/>
        </authorList>
    </citation>
    <scope>NUCLEOTIDE SEQUENCE</scope>
</reference>
<evidence type="ECO:0000313" key="1">
    <source>
        <dbReference type="EMBL" id="KKL61935.1"/>
    </source>
</evidence>
<comment type="caution">
    <text evidence="1">The sequence shown here is derived from an EMBL/GenBank/DDBJ whole genome shotgun (WGS) entry which is preliminary data.</text>
</comment>
<sequence length="130" mass="14498">MAETFGFEENLAVGPPGQLAKYRPNPGEVVVEVYSESGTLLNMDSFSAGIEAPRNSCYVSENMFEEPYDREFGVVATYTSLHDSVGRALLQWECSMDQLCLMPFDVPQYITNKEGAHSVKFWWGSKGLAK</sequence>
<protein>
    <submittedName>
        <fullName evidence="1">Uncharacterized protein</fullName>
    </submittedName>
</protein>
<gene>
    <name evidence="1" type="ORF">LCGC14_2190270</name>
</gene>